<evidence type="ECO:0000313" key="2">
    <source>
        <dbReference type="EMBL" id="CAD2169201.1"/>
    </source>
</evidence>
<dbReference type="PANTHER" id="PTHR28658">
    <property type="entry name" value="TRANSMEMBRANE PROTEIN 180"/>
    <property type="match status" value="1"/>
</dbReference>
<dbReference type="EMBL" id="CAJEWN010000150">
    <property type="protein sequence ID" value="CAD2169201.1"/>
    <property type="molecule type" value="Genomic_DNA"/>
</dbReference>
<gene>
    <name evidence="2" type="ORF">MENT_LOCUS20528</name>
</gene>
<name>A0A6V7V2G7_MELEN</name>
<keyword evidence="1" id="KW-0472">Membrane</keyword>
<feature type="transmembrane region" description="Helical" evidence="1">
    <location>
        <begin position="43"/>
        <end position="59"/>
    </location>
</feature>
<organism evidence="2 3">
    <name type="scientific">Meloidogyne enterolobii</name>
    <name type="common">Root-knot nematode worm</name>
    <name type="synonym">Meloidogyne mayaguensis</name>
    <dbReference type="NCBI Taxonomy" id="390850"/>
    <lineage>
        <taxon>Eukaryota</taxon>
        <taxon>Metazoa</taxon>
        <taxon>Ecdysozoa</taxon>
        <taxon>Nematoda</taxon>
        <taxon>Chromadorea</taxon>
        <taxon>Rhabditida</taxon>
        <taxon>Tylenchina</taxon>
        <taxon>Tylenchomorpha</taxon>
        <taxon>Tylenchoidea</taxon>
        <taxon>Meloidogynidae</taxon>
        <taxon>Meloidogyninae</taxon>
        <taxon>Meloidogyne</taxon>
    </lineage>
</organism>
<reference evidence="2 3" key="1">
    <citation type="submission" date="2020-08" db="EMBL/GenBank/DDBJ databases">
        <authorList>
            <person name="Koutsovoulos G."/>
            <person name="Danchin GJ E."/>
        </authorList>
    </citation>
    <scope>NUCLEOTIDE SEQUENCE [LARGE SCALE GENOMIC DNA]</scope>
</reference>
<dbReference type="PANTHER" id="PTHR28658:SF1">
    <property type="entry name" value="MAJOR FACILITATOR SUPERFAMILY DOMAIN CONTAINING 13B"/>
    <property type="match status" value="1"/>
</dbReference>
<dbReference type="OrthoDB" id="189226at2759"/>
<keyword evidence="1" id="KW-1133">Transmembrane helix</keyword>
<keyword evidence="1" id="KW-0812">Transmembrane</keyword>
<dbReference type="InterPro" id="IPR040035">
    <property type="entry name" value="TMEM180"/>
</dbReference>
<dbReference type="Proteomes" id="UP000580250">
    <property type="component" value="Unassembled WGS sequence"/>
</dbReference>
<proteinExistence type="predicted"/>
<sequence>MFQRNSSYVLAIFLGNFGLGLLHTAFNFYYVKVFLNIFQVNEYWFNLAQFLFLIWNAINDPLFGYLQDVGGTWMQSRARIFYLLWTLFCHLFLDYMVSLGE</sequence>
<protein>
    <submittedName>
        <fullName evidence="2">Uncharacterized protein</fullName>
    </submittedName>
</protein>
<evidence type="ECO:0000313" key="3">
    <source>
        <dbReference type="Proteomes" id="UP000580250"/>
    </source>
</evidence>
<comment type="caution">
    <text evidence="2">The sequence shown here is derived from an EMBL/GenBank/DDBJ whole genome shotgun (WGS) entry which is preliminary data.</text>
</comment>
<evidence type="ECO:0000256" key="1">
    <source>
        <dbReference type="SAM" id="Phobius"/>
    </source>
</evidence>
<accession>A0A6V7V2G7</accession>
<dbReference type="AlphaFoldDB" id="A0A6V7V2G7"/>
<feature type="transmembrane region" description="Helical" evidence="1">
    <location>
        <begin position="7"/>
        <end position="31"/>
    </location>
</feature>
<feature type="transmembrane region" description="Helical" evidence="1">
    <location>
        <begin position="80"/>
        <end position="98"/>
    </location>
</feature>